<dbReference type="PROSITE" id="PS00138">
    <property type="entry name" value="SUBTILASE_SER"/>
    <property type="match status" value="1"/>
</dbReference>
<evidence type="ECO:0000256" key="1">
    <source>
        <dbReference type="ARBA" id="ARBA00011073"/>
    </source>
</evidence>
<keyword evidence="3" id="KW-0378">Hydrolase</keyword>
<keyword evidence="4" id="KW-0720">Serine protease</keyword>
<accession>A0AA45L8W6</accession>
<dbReference type="GO" id="GO:0006508">
    <property type="term" value="P:proteolysis"/>
    <property type="evidence" value="ECO:0007669"/>
    <property type="project" value="UniProtKB-KW"/>
</dbReference>
<gene>
    <name evidence="9" type="ORF">KCV87_05175</name>
</gene>
<feature type="domain" description="Peptidase S8/S53" evidence="8">
    <location>
        <begin position="194"/>
        <end position="384"/>
    </location>
</feature>
<dbReference type="InterPro" id="IPR050131">
    <property type="entry name" value="Peptidase_S8_subtilisin-like"/>
</dbReference>
<dbReference type="Gene3D" id="3.40.50.200">
    <property type="entry name" value="Peptidase S8/S53 domain"/>
    <property type="match status" value="1"/>
</dbReference>
<dbReference type="PANTHER" id="PTHR43806:SF11">
    <property type="entry name" value="CEREVISIN-RELATED"/>
    <property type="match status" value="1"/>
</dbReference>
<proteinExistence type="inferred from homology"/>
<dbReference type="InterPro" id="IPR000209">
    <property type="entry name" value="Peptidase_S8/S53_dom"/>
</dbReference>
<dbReference type="Pfam" id="PF00082">
    <property type="entry name" value="Peptidase_S8"/>
    <property type="match status" value="1"/>
</dbReference>
<feature type="region of interest" description="Disordered" evidence="6">
    <location>
        <begin position="277"/>
        <end position="330"/>
    </location>
</feature>
<dbReference type="Proteomes" id="UP000677152">
    <property type="component" value="Chromosome"/>
</dbReference>
<dbReference type="SUPFAM" id="SSF52743">
    <property type="entry name" value="Subtilisin-like"/>
    <property type="match status" value="1"/>
</dbReference>
<dbReference type="GO" id="GO:0004252">
    <property type="term" value="F:serine-type endopeptidase activity"/>
    <property type="evidence" value="ECO:0007669"/>
    <property type="project" value="InterPro"/>
</dbReference>
<evidence type="ECO:0000256" key="3">
    <source>
        <dbReference type="ARBA" id="ARBA00022801"/>
    </source>
</evidence>
<evidence type="ECO:0000256" key="7">
    <source>
        <dbReference type="SAM" id="SignalP"/>
    </source>
</evidence>
<keyword evidence="2" id="KW-0645">Protease</keyword>
<name>A0AA45L8W6_9PSEU</name>
<evidence type="ECO:0000259" key="8">
    <source>
        <dbReference type="Pfam" id="PF00082"/>
    </source>
</evidence>
<dbReference type="InterPro" id="IPR036852">
    <property type="entry name" value="Peptidase_S8/S53_dom_sf"/>
</dbReference>
<evidence type="ECO:0000256" key="5">
    <source>
        <dbReference type="PROSITE-ProRule" id="PRU01240"/>
    </source>
</evidence>
<comment type="caution">
    <text evidence="5">Lacks conserved residue(s) required for the propagation of feature annotation.</text>
</comment>
<evidence type="ECO:0000256" key="4">
    <source>
        <dbReference type="ARBA" id="ARBA00022825"/>
    </source>
</evidence>
<feature type="signal peptide" evidence="7">
    <location>
        <begin position="1"/>
        <end position="26"/>
    </location>
</feature>
<protein>
    <submittedName>
        <fullName evidence="9">S8 family serine peptidase</fullName>
    </submittedName>
</protein>
<dbReference type="PANTHER" id="PTHR43806">
    <property type="entry name" value="PEPTIDASE S8"/>
    <property type="match status" value="1"/>
</dbReference>
<keyword evidence="7" id="KW-0732">Signal</keyword>
<reference evidence="9" key="1">
    <citation type="submission" date="2021-04" db="EMBL/GenBank/DDBJ databases">
        <title>Genomic sequence of Actinosynnema pretiosum subsp. pretiosum ATCC 31280 (C-14919).</title>
        <authorList>
            <person name="Bai L."/>
            <person name="Wang X."/>
            <person name="Xiao Y."/>
        </authorList>
    </citation>
    <scope>NUCLEOTIDE SEQUENCE</scope>
    <source>
        <strain evidence="9">ATCC 31280</strain>
    </source>
</reference>
<dbReference type="EMBL" id="CP073249">
    <property type="protein sequence ID" value="QUF05496.1"/>
    <property type="molecule type" value="Genomic_DNA"/>
</dbReference>
<comment type="similarity">
    <text evidence="1 5">Belongs to the peptidase S8 family.</text>
</comment>
<evidence type="ECO:0000256" key="6">
    <source>
        <dbReference type="SAM" id="MobiDB-lite"/>
    </source>
</evidence>
<sequence length="853" mass="86857">MRPLHRLAVAAITVAATAAPVPAALAAPAEPASPATDETRRVTLITGDVVTASRHGSAWSLETALAPDRGHLRFHECERGGDRYVLPDDAAAQVASGRLDVELFNVTGLVRQGYDDAGVDATPLLVRGPAAESSTADAGQVPPSIGARVTDVPKSGAGTYRAELSAPRVADAGETRIWLNGKVRATLGGSGAASGGQHRGVAPEADLLVGKVLDDWGWGTDAGIIAGMEWATREADADVINMSLGSGPTDGADPMALAVDALTAETGALFVIAAGDSGRDESVGSPATADSALAVGSVEKDDSLSGVSGRGPRTGRYATKPESAAPGGSVVATEAGTGGYRGMSGTSMAAPHVAGAAAIRAQRHPDRTAELLKPALVSTSAGVAADALAVGGGRVDVARAVTSPVHASTTSADVDSRWEDTAERRVPVGHRNGGDQPVALALSLDLAGTALSATSLVVPAGGTAAVEVVGTPRAVAAGAHGGVLTASADGVALRTPVLLRQEAEQRDVTAQLLDRDGRPAQPHPERHPVMSVVDLGSGALSPLEIGGTTRLAAGRYAVLAGVRTWRDGVTESTVLAVPELVVSGHAAVSLDARDGERVEVGVDDPRARGGDWNDAVLAWTDGGEAVWYRGGGDARHDRMYAHSDGRGNSVGYLAGVGLTERALGLAVDGREVRADWHTPADWRGTRDHRIAFGGGGLPEELTGVAGKLVMLDLPDHVLTPAEIAARVEAVRDAGGAAVALSAGTFGDVSGFALPTVHVFGSWAEWLLAGARDGSPANAELTSRDASDVVFQLSHAQRGELGGSSERHSVDDLAEVSPAHGAGVAGQGTSCARAFDEWLMITAITWDVRESSTR</sequence>
<organism evidence="9 10">
    <name type="scientific">Actinosynnema pretiosum subsp. pretiosum</name>
    <dbReference type="NCBI Taxonomy" id="103721"/>
    <lineage>
        <taxon>Bacteria</taxon>
        <taxon>Bacillati</taxon>
        <taxon>Actinomycetota</taxon>
        <taxon>Actinomycetes</taxon>
        <taxon>Pseudonocardiales</taxon>
        <taxon>Pseudonocardiaceae</taxon>
        <taxon>Actinosynnema</taxon>
    </lineage>
</organism>
<dbReference type="InterPro" id="IPR023828">
    <property type="entry name" value="Peptidase_S8_Ser-AS"/>
</dbReference>
<dbReference type="AlphaFoldDB" id="A0AA45L8W6"/>
<feature type="chain" id="PRO_5041241629" evidence="7">
    <location>
        <begin position="27"/>
        <end position="853"/>
    </location>
</feature>
<evidence type="ECO:0000256" key="2">
    <source>
        <dbReference type="ARBA" id="ARBA00022670"/>
    </source>
</evidence>
<evidence type="ECO:0000313" key="10">
    <source>
        <dbReference type="Proteomes" id="UP000677152"/>
    </source>
</evidence>
<evidence type="ECO:0000313" key="9">
    <source>
        <dbReference type="EMBL" id="QUF05496.1"/>
    </source>
</evidence>
<dbReference type="PROSITE" id="PS51892">
    <property type="entry name" value="SUBTILASE"/>
    <property type="match status" value="1"/>
</dbReference>